<accession>A0A8C7Z8D6</accession>
<dbReference type="GO" id="GO:0016324">
    <property type="term" value="C:apical plasma membrane"/>
    <property type="evidence" value="ECO:0007669"/>
    <property type="project" value="TreeGrafter"/>
</dbReference>
<dbReference type="GO" id="GO:0051015">
    <property type="term" value="F:actin filament binding"/>
    <property type="evidence" value="ECO:0007669"/>
    <property type="project" value="InterPro"/>
</dbReference>
<dbReference type="Gene3D" id="6.10.250.3120">
    <property type="match status" value="1"/>
</dbReference>
<feature type="region of interest" description="Disordered" evidence="5">
    <location>
        <begin position="164"/>
        <end position="221"/>
    </location>
</feature>
<reference evidence="7" key="1">
    <citation type="submission" date="2025-08" db="UniProtKB">
        <authorList>
            <consortium name="Ensembl"/>
        </authorList>
    </citation>
    <scope>IDENTIFICATION</scope>
</reference>
<keyword evidence="4" id="KW-0206">Cytoskeleton</keyword>
<dbReference type="GO" id="GO:0007015">
    <property type="term" value="P:actin filament organization"/>
    <property type="evidence" value="ECO:0007669"/>
    <property type="project" value="TreeGrafter"/>
</dbReference>
<feature type="compositionally biased region" description="Basic and acidic residues" evidence="5">
    <location>
        <begin position="39"/>
        <end position="62"/>
    </location>
</feature>
<feature type="compositionally biased region" description="Low complexity" evidence="5">
    <location>
        <begin position="191"/>
        <end position="204"/>
    </location>
</feature>
<dbReference type="GeneTree" id="ENSGT00940000159479"/>
<dbReference type="GO" id="GO:0043296">
    <property type="term" value="C:apical junction complex"/>
    <property type="evidence" value="ECO:0007669"/>
    <property type="project" value="TreeGrafter"/>
</dbReference>
<keyword evidence="3" id="KW-0963">Cytoplasm</keyword>
<feature type="domain" description="ASD2" evidence="6">
    <location>
        <begin position="130"/>
        <end position="341"/>
    </location>
</feature>
<sequence length="341" mass="38167">MGPGSDQERIPSPDGHSNPPPPIDEFLPESNLHQISTEQQKELLIKKSFPVEEQHTLSKSDPEPELLSPSPAYSLESDLNVPMETDIDDFQEEEEPPKMDEMISSELPCFALPVTVLETDIDTLLLHPASTMQSESCSAEKKMECGESSMDRLSLQELLLQSGEADSGGETCKGPFQAEGGDTSSLERRSGASSSSSFYSTSGSTDQLFPQMKDFTDNKDWEDDNELSYKRQLLQSLRKKLGVLREAQRGLQEDIKANSQLGDEVESMVVCVCKPNEVEKFHMFIGDLDKVLSLLLSLSSRLLKVEALMDSLNPDMDHHERVRRRRAVECWEADEDHSDEN</sequence>
<evidence type="ECO:0000256" key="3">
    <source>
        <dbReference type="ARBA" id="ARBA00022490"/>
    </source>
</evidence>
<name>A0A8C7Z8D6_9TELE</name>
<protein>
    <recommendedName>
        <fullName evidence="6">ASD2 domain-containing protein</fullName>
    </recommendedName>
</protein>
<dbReference type="InterPro" id="IPR014799">
    <property type="entry name" value="ASD2_dom"/>
</dbReference>
<feature type="compositionally biased region" description="Basic and acidic residues" evidence="5">
    <location>
        <begin position="1"/>
        <end position="11"/>
    </location>
</feature>
<keyword evidence="8" id="KW-1185">Reference proteome</keyword>
<dbReference type="Ensembl" id="ENSOSIT00000040606.1">
    <property type="protein sequence ID" value="ENSOSIP00000038521.1"/>
    <property type="gene ID" value="ENSOSIG00000019005.1"/>
</dbReference>
<comment type="similarity">
    <text evidence="2">Belongs to the shroom family.</text>
</comment>
<evidence type="ECO:0000313" key="8">
    <source>
        <dbReference type="Proteomes" id="UP000694383"/>
    </source>
</evidence>
<dbReference type="PANTHER" id="PTHR15012:SF35">
    <property type="entry name" value="PROTEIN SHROOM4"/>
    <property type="match status" value="1"/>
</dbReference>
<dbReference type="PANTHER" id="PTHR15012">
    <property type="entry name" value="APICAL PROTEIN/SHROOM-RELATED"/>
    <property type="match status" value="1"/>
</dbReference>
<dbReference type="PROSITE" id="PS51307">
    <property type="entry name" value="ASD2"/>
    <property type="match status" value="1"/>
</dbReference>
<evidence type="ECO:0000259" key="6">
    <source>
        <dbReference type="PROSITE" id="PS51307"/>
    </source>
</evidence>
<evidence type="ECO:0000256" key="5">
    <source>
        <dbReference type="SAM" id="MobiDB-lite"/>
    </source>
</evidence>
<feature type="region of interest" description="Disordered" evidence="5">
    <location>
        <begin position="1"/>
        <end position="80"/>
    </location>
</feature>
<dbReference type="Proteomes" id="UP000694383">
    <property type="component" value="Unplaced"/>
</dbReference>
<dbReference type="InterPro" id="IPR027685">
    <property type="entry name" value="Shroom_fam"/>
</dbReference>
<comment type="subcellular location">
    <subcellularLocation>
        <location evidence="1">Cytoplasm</location>
        <location evidence="1">Cytoskeleton</location>
    </subcellularLocation>
</comment>
<evidence type="ECO:0000256" key="1">
    <source>
        <dbReference type="ARBA" id="ARBA00004245"/>
    </source>
</evidence>
<dbReference type="Pfam" id="PF08687">
    <property type="entry name" value="ASD2"/>
    <property type="match status" value="1"/>
</dbReference>
<dbReference type="AlphaFoldDB" id="A0A8C7Z8D6"/>
<reference evidence="7" key="2">
    <citation type="submission" date="2025-09" db="UniProtKB">
        <authorList>
            <consortium name="Ensembl"/>
        </authorList>
    </citation>
    <scope>IDENTIFICATION</scope>
</reference>
<proteinExistence type="inferred from homology"/>
<organism evidence="7 8">
    <name type="scientific">Oryzias sinensis</name>
    <name type="common">Chinese medaka</name>
    <dbReference type="NCBI Taxonomy" id="183150"/>
    <lineage>
        <taxon>Eukaryota</taxon>
        <taxon>Metazoa</taxon>
        <taxon>Chordata</taxon>
        <taxon>Craniata</taxon>
        <taxon>Vertebrata</taxon>
        <taxon>Euteleostomi</taxon>
        <taxon>Actinopterygii</taxon>
        <taxon>Neopterygii</taxon>
        <taxon>Teleostei</taxon>
        <taxon>Neoteleostei</taxon>
        <taxon>Acanthomorphata</taxon>
        <taxon>Ovalentaria</taxon>
        <taxon>Atherinomorphae</taxon>
        <taxon>Beloniformes</taxon>
        <taxon>Adrianichthyidae</taxon>
        <taxon>Oryziinae</taxon>
        <taxon>Oryzias</taxon>
    </lineage>
</organism>
<dbReference type="GO" id="GO:0030864">
    <property type="term" value="C:cortical actin cytoskeleton"/>
    <property type="evidence" value="ECO:0007669"/>
    <property type="project" value="TreeGrafter"/>
</dbReference>
<evidence type="ECO:0000256" key="4">
    <source>
        <dbReference type="ARBA" id="ARBA00023212"/>
    </source>
</evidence>
<evidence type="ECO:0000256" key="2">
    <source>
        <dbReference type="ARBA" id="ARBA00006469"/>
    </source>
</evidence>
<feature type="compositionally biased region" description="Low complexity" evidence="5">
    <location>
        <begin position="65"/>
        <end position="77"/>
    </location>
</feature>
<dbReference type="GO" id="GO:0005912">
    <property type="term" value="C:adherens junction"/>
    <property type="evidence" value="ECO:0007669"/>
    <property type="project" value="TreeGrafter"/>
</dbReference>
<evidence type="ECO:0000313" key="7">
    <source>
        <dbReference type="Ensembl" id="ENSOSIP00000038521.1"/>
    </source>
</evidence>